<comment type="caution">
    <text evidence="3">The sequence shown here is derived from an EMBL/GenBank/DDBJ whole genome shotgun (WGS) entry which is preliminary data.</text>
</comment>
<feature type="chain" id="PRO_5037230118" evidence="2">
    <location>
        <begin position="23"/>
        <end position="136"/>
    </location>
</feature>
<dbReference type="RefSeq" id="WP_210666432.1">
    <property type="nucleotide sequence ID" value="NZ_JAGFBV010000014.1"/>
</dbReference>
<evidence type="ECO:0000313" key="3">
    <source>
        <dbReference type="EMBL" id="MBP4138437.1"/>
    </source>
</evidence>
<proteinExistence type="predicted"/>
<accession>A0A940XA02</accession>
<name>A0A940XA02_9FLAO</name>
<keyword evidence="4" id="KW-1185">Reference proteome</keyword>
<dbReference type="AlphaFoldDB" id="A0A940XA02"/>
<dbReference type="Proteomes" id="UP000675047">
    <property type="component" value="Unassembled WGS sequence"/>
</dbReference>
<organism evidence="3 4">
    <name type="scientific">Flavobacterium geliluteum</name>
    <dbReference type="NCBI Taxonomy" id="2816120"/>
    <lineage>
        <taxon>Bacteria</taxon>
        <taxon>Pseudomonadati</taxon>
        <taxon>Bacteroidota</taxon>
        <taxon>Flavobacteriia</taxon>
        <taxon>Flavobacteriales</taxon>
        <taxon>Flavobacteriaceae</taxon>
        <taxon>Flavobacterium</taxon>
    </lineage>
</organism>
<dbReference type="InterPro" id="IPR026444">
    <property type="entry name" value="Secre_tail"/>
</dbReference>
<evidence type="ECO:0000256" key="1">
    <source>
        <dbReference type="ARBA" id="ARBA00022729"/>
    </source>
</evidence>
<reference evidence="3 4" key="1">
    <citation type="submission" date="2021-03" db="EMBL/GenBank/DDBJ databases">
        <title>Flavobacterium Flabelliformis Sp. Nov. And Flavobacterium Geliluteum Sp. Nov., Two Novel Multidrug Resistant Psychrophilic Species Isolated From Antarctica.</title>
        <authorList>
            <person name="Kralova S."/>
            <person name="Busse H.J."/>
            <person name="Bezdicek M."/>
            <person name="Nykrynova M."/>
            <person name="Kroupova E."/>
            <person name="Krsek D."/>
            <person name="Sedlacek I."/>
        </authorList>
    </citation>
    <scope>NUCLEOTIDE SEQUENCE [LARGE SCALE GENOMIC DNA]</scope>
    <source>
        <strain evidence="3 4">P7388</strain>
    </source>
</reference>
<feature type="signal peptide" evidence="2">
    <location>
        <begin position="1"/>
        <end position="22"/>
    </location>
</feature>
<protein>
    <submittedName>
        <fullName evidence="3">T9SS type A sorting domain-containing protein</fullName>
    </submittedName>
</protein>
<evidence type="ECO:0000256" key="2">
    <source>
        <dbReference type="SAM" id="SignalP"/>
    </source>
</evidence>
<sequence length="136" mass="14805">MKKMLKLSLVCGVLFTGISAFAIDGNGDLALHVIRNSDGKLITFALNNVKKANLSIYEKDGTLIYSENASGKDGILRTFSLEEFPEGTYFLEIEDNAKRVRHEIVVNHDKSILSSNAISSVNKTGSAAKNTSVVVR</sequence>
<dbReference type="NCBIfam" id="TIGR04183">
    <property type="entry name" value="Por_Secre_tail"/>
    <property type="match status" value="1"/>
</dbReference>
<keyword evidence="1 2" id="KW-0732">Signal</keyword>
<evidence type="ECO:0000313" key="4">
    <source>
        <dbReference type="Proteomes" id="UP000675047"/>
    </source>
</evidence>
<gene>
    <name evidence="3" type="ORF">J3495_10090</name>
</gene>
<dbReference type="EMBL" id="JAGFBV010000014">
    <property type="protein sequence ID" value="MBP4138437.1"/>
    <property type="molecule type" value="Genomic_DNA"/>
</dbReference>